<feature type="region of interest" description="Disordered" evidence="1">
    <location>
        <begin position="11"/>
        <end position="83"/>
    </location>
</feature>
<proteinExistence type="predicted"/>
<feature type="compositionally biased region" description="Gly residues" evidence="1">
    <location>
        <begin position="266"/>
        <end position="275"/>
    </location>
</feature>
<dbReference type="Proteomes" id="UP000035720">
    <property type="component" value="Unassembled WGS sequence"/>
</dbReference>
<feature type="compositionally biased region" description="Polar residues" evidence="1">
    <location>
        <begin position="15"/>
        <end position="24"/>
    </location>
</feature>
<feature type="region of interest" description="Disordered" evidence="1">
    <location>
        <begin position="132"/>
        <end position="165"/>
    </location>
</feature>
<name>A0A077M9K2_9MICO</name>
<gene>
    <name evidence="2" type="ORF">BN13_1040005</name>
</gene>
<reference evidence="2 3" key="1">
    <citation type="journal article" date="2013" name="ISME J.">
        <title>A metabolic model for members of the genus Tetrasphaera involved in enhanced biological phosphorus removal.</title>
        <authorList>
            <person name="Kristiansen R."/>
            <person name="Nguyen H.T.T."/>
            <person name="Saunders A.M."/>
            <person name="Nielsen J.L."/>
            <person name="Wimmer R."/>
            <person name="Le V.Q."/>
            <person name="McIlroy S.J."/>
            <person name="Petrovski S."/>
            <person name="Seviour R.J."/>
            <person name="Calteau A."/>
            <person name="Nielsen K.L."/>
            <person name="Nielsen P.H."/>
        </authorList>
    </citation>
    <scope>NUCLEOTIDE SEQUENCE [LARGE SCALE GENOMIC DNA]</scope>
    <source>
        <strain evidence="2 3">Ben 74</strain>
    </source>
</reference>
<evidence type="ECO:0000256" key="1">
    <source>
        <dbReference type="SAM" id="MobiDB-lite"/>
    </source>
</evidence>
<feature type="region of interest" description="Disordered" evidence="1">
    <location>
        <begin position="251"/>
        <end position="275"/>
    </location>
</feature>
<sequence>MSAILSCNACRLASRSGNSTSASEMSEPMKPNNPGITPRMLVKTEMACRPPQSRDEGERPGRADPAHADPDRALARSRPAAGQEEHVIDQVHGEREAEIGQEVAGVQLVREVAGEVLHRARVVTLGGVHEVLPPRSHRLPDQPATEDPRDHPGQQRVEDRGTDPLPIARERDAIGSHRPGVWRCLLPLLLRLPWLLPRPLLTRLLPRPLLTRLLTRPLLLTAARGGRAGLRGSPAIGVSGLLPDGRLRSRLTPWRRGGRRDDRGGGRLPGPAGGDVRGPYDAIEVAQLVGLMRVVVPAR</sequence>
<feature type="compositionally biased region" description="Basic and acidic residues" evidence="1">
    <location>
        <begin position="52"/>
        <end position="74"/>
    </location>
</feature>
<feature type="compositionally biased region" description="Basic and acidic residues" evidence="1">
    <location>
        <begin position="146"/>
        <end position="165"/>
    </location>
</feature>
<evidence type="ECO:0000313" key="3">
    <source>
        <dbReference type="Proteomes" id="UP000035720"/>
    </source>
</evidence>
<dbReference type="AlphaFoldDB" id="A0A077M9K2"/>
<keyword evidence="3" id="KW-1185">Reference proteome</keyword>
<dbReference type="EMBL" id="CAJC01000007">
    <property type="protein sequence ID" value="CCI51457.1"/>
    <property type="molecule type" value="Genomic_DNA"/>
</dbReference>
<organism evidence="2 3">
    <name type="scientific">Nostocoides jenkinsii Ben 74</name>
    <dbReference type="NCBI Taxonomy" id="1193518"/>
    <lineage>
        <taxon>Bacteria</taxon>
        <taxon>Bacillati</taxon>
        <taxon>Actinomycetota</taxon>
        <taxon>Actinomycetes</taxon>
        <taxon>Micrococcales</taxon>
        <taxon>Intrasporangiaceae</taxon>
        <taxon>Nostocoides</taxon>
    </lineage>
</organism>
<protein>
    <submittedName>
        <fullName evidence="2">Uncharacterized protein</fullName>
    </submittedName>
</protein>
<accession>A0A077M9K2</accession>
<evidence type="ECO:0000313" key="2">
    <source>
        <dbReference type="EMBL" id="CCI51457.1"/>
    </source>
</evidence>
<comment type="caution">
    <text evidence="2">The sequence shown here is derived from an EMBL/GenBank/DDBJ whole genome shotgun (WGS) entry which is preliminary data.</text>
</comment>
<dbReference type="STRING" id="1193518.BN13_1040005"/>